<proteinExistence type="predicted"/>
<dbReference type="InterPro" id="IPR056823">
    <property type="entry name" value="TEN-like_YD-shell"/>
</dbReference>
<protein>
    <submittedName>
        <fullName evidence="4">GH-E family nuclease</fullName>
    </submittedName>
</protein>
<dbReference type="InterPro" id="IPR050708">
    <property type="entry name" value="T6SS_VgrG/RHS"/>
</dbReference>
<evidence type="ECO:0000313" key="4">
    <source>
        <dbReference type="EMBL" id="MCJ2186968.1"/>
    </source>
</evidence>
<dbReference type="Gene3D" id="2.40.128.720">
    <property type="match status" value="1"/>
</dbReference>
<evidence type="ECO:0000259" key="3">
    <source>
        <dbReference type="PROSITE" id="PS51782"/>
    </source>
</evidence>
<feature type="region of interest" description="Disordered" evidence="2">
    <location>
        <begin position="3294"/>
        <end position="3315"/>
    </location>
</feature>
<dbReference type="Pfam" id="PF25023">
    <property type="entry name" value="TEN_YD-shell"/>
    <property type="match status" value="3"/>
</dbReference>
<dbReference type="CDD" id="cd00118">
    <property type="entry name" value="LysM"/>
    <property type="match status" value="1"/>
</dbReference>
<dbReference type="InterPro" id="IPR036779">
    <property type="entry name" value="LysM_dom_sf"/>
</dbReference>
<evidence type="ECO:0000313" key="5">
    <source>
        <dbReference type="Proteomes" id="UP001202281"/>
    </source>
</evidence>
<dbReference type="Proteomes" id="UP001202281">
    <property type="component" value="Unassembled WGS sequence"/>
</dbReference>
<dbReference type="EMBL" id="JALHLG010000009">
    <property type="protein sequence ID" value="MCJ2186968.1"/>
    <property type="molecule type" value="Genomic_DNA"/>
</dbReference>
<keyword evidence="5" id="KW-1185">Reference proteome</keyword>
<accession>A0ABT0BPQ3</accession>
<dbReference type="PANTHER" id="PTHR32305:SF15">
    <property type="entry name" value="PROTEIN RHSA-RELATED"/>
    <property type="match status" value="1"/>
</dbReference>
<sequence length="3315" mass="355946">MVAIFAGNGLGLQTGSGSLLGANGLLGKSALGRGNEQVFLNATNGNLMLSRQDEFLVGRGPDLGISRTYNSKASWDGDNGDNWQQSTTRRLFSLTGTINTSGSTIQRTAADGSVSTYTWNGSAYQSTDGSGAYDKLTYSGGVWTWTDGSTQAKETYAAYGSEWRITEAKDIDGNKLTFTYSANKLTKVTTADGSYVSYTWSGNNITQIVTGYTDLATSSSKTLTRVRYTYDTSNRLITATTDLSPRDNSIADGKVYTTSYTYQGTSRRVSTISQTDGSYVSITYDGSGRVTNLTQTASSGVTRVTTISYGSGYTDVTDPAGQTTRLFFDAKGQLTRVQLPPAASGAARLNAYYTYDSNGNVLTAKDTAGGTTTYTYDGHGNILSITDPDGHVTHRIYDVNNRVIREQTTGSFAGGSSVIQNTRYAYDSKGHLRYVIDPEGRVTEYRYDSAGQLNWTTDYPEHPYSVGSPIVSESTMDTWRNGLSDRSSTKVTTYDHDTRGNITSILDYGLAKTDGGATTAGGGSRTYFTYDQAGNLISRHNQGENSETYVYDGLNRLVSSVDLAGGTTTILFTDSANQTKVTTSDGGTVTSTYNRAGELISVVTTGTFVSTGTARYQYDKNGLLRISTDETGYSTYYLYDHLGRKVADISHTGELAEYKYDNAGRVVATARYTNTVSSANLTALANPNNTLEVANVRPAAHSYDIWNWTVYDAAGQVIGRIDGEGGVATYEYDASGRLVKTTNFYNRLTDTALSGYKTNPPLGTVPTPATNARDAVSRIFYDRSGQKIGSLDGEGYLTQIVYDSAGQKTQEIAYAKITNSTYRASGTFNQLKSGLATSSDLKTHYVYDGRLLRYTIDAANNAVGYSYNAAGRQTGSIAYTTAIASTSDYTYDNIKSLVAAIANSTNDHQSWSVYNAKGQLTYAIDATGAVTGYGYDSMGQTIKVTQFAVKRTTTGLPSDATMNSWAASNGTNARITRNYYTGKGELRFVVDAEGYKTRNEHDKAGRLTRTVRWDNAISVSDASTISEVNSAASGGWHDVRYSYDTDGRKISETRGGSNSNALSLVTQWSYRANGTLLAECQAYGSAAQSRTVYYYDNAGRKTQELLAAGTPEDAYLYYTYDGFGNLATYKDARGHTTAYTHDAIGRVLTQTNALGQTTAYEYNAFGDIVKTTDPRGNSSYNYYNNKNQLYLSTDGEGYATRTYYNAFGEVSQVLRYHLKATGTGSTATIPSTPTNGADAHTYFEYDKLGRVTKVTDAEGYHETYVLDAFGNRTSVTNKLGGQTTYTYDDLGQMLTETIHQSAYNSAGTAQATTVVTSYAYDSRGNRTSMVEASNIASQKRTTTYIYDAASRLIETRGDARTVYDQSTHKSSSTSFVPSDKIAYDGRGNIIKTTDAAGNVTTFFYDDLNRKTAQIDPLGVYTSYAYDANGNVTDIKVYENALSSPPATGGANTSQPAAPAGAYRETTFTYDNVNRMLTSTVKLSSAIYTGTWNGSAWSNTATTSLTTSYQHDADGNVVKTTDPNGAAVYAYYDKVGHKTAQVDGEGYITNWSYDGEGNVTSETRFANRYTGTPNVASAPTVAANGANDRTTLYTYDKVGNRKTETRKNVKFHNGSGGTSTGDATVSYTYNGLGQVLTKTEATGDVATYIYDYSGRLALEKHAQFASYAGANVTPEFDYWYDGLGNLVRTNAVGSSGGIAARVTQYEYGKGGLLSKVTDAEGAVHQYFYDKLNRQIVDQYVRTNSAGSTTTEAALTNYDARGQVTEKSVATWNSGSSAWIKGDRTLTQYNAFGQVIKSGINGIWQTGNVYDGAGRLWATTAGDGIWKFFGYDKSGNQTVAISSAGLDMTTFDFSFADALGEISLTNVNATYTVYDKRGLATKVTEEQRQLTASSTQTLNTYRTYNAFGEVTTETNAAGAKISYTYNTMGKLVRSESPTVQITLENGTSIWVKPSEDYYYDKSGRLAAQRDANGTYGTGGTSSNGASKNANTGNLTRFDLLAGSGYGGTEALVTKEYHADGGIKQTKYDIHGDARTLIDEENRTTTQVFDKLGQVVRVNHAGGLVDQYAYDEMGQRLKHWNNQNVTSTATDIERTDYDAQGRVTSTRAFGGAVTNHSYTWDASLEAAGTGLQNTGGWIQVTTMANGKTLTETTDAFGRAISKNDLGGHVTTYTYDDAGRLVKSAVGNASYNYEYYNTGLVKKTYTQDTVWYSFNIPYGGSYQYTNTTQQGATYTYDKAGNRLSEYGTTVSNGTTTVWKNQTATYDALGRIKTINANATTSAPAASTAFEYDANGNIRKKESSLHILDANGAAASSQTTETNWFRFDSMNRLVINNGDLVDGQIVRRIRKSFDPNSMASQELTYNKAGQRTSSAHTEMQPVHRVGMTYFEERENYKYDSAGRLSGTYIAFGGRSTNPDSISAATGDGNLRSTYSYDLMGRQTQQQDYYYLNSNPTYSQSSTYDLAGRLTHQSTSTLKTDGDTYTTSTTNNYGSGSTSALGAVVSSSTASYVNGGSYKGSSTTNSYQWWDGAVQSQIAYDSDTSKSSNTIYHTYFYLNGVGQMNRAQISDGKPRSVTFSLDEAGQIIRRDETKPSNAPSSQTGSPHEVWYRFGDREWGYVGNNGTTDLLMEDSMQERRYRAFDNAGTFRNGRTFAQEQYDFSRSVDPINSYSQGSQTGTHTVKAGETLQSIAQQLYGDSSLWYKIAEANGIQSGTSLVQGQELVLPSGVVRSTFNADSYLPYDPAQAIGDLSPTTPKPPKKHKCGVFGQILLAVVAIAVTAVLKVPVTGLLGGSSTAGLAGAAAAGSIASQSVGLATGIQDKFSFKGVALAALGGAVGGALNGVNAFGEVAKGAEQSLTAIGNAAVRGAIGSVFTQGISTATGLQSKFNWAGVAAAGVAGSAGQALGGGLKPLAGRGANIAGYTGASAAALLAGAATRSAIEGSSFGDNVLAGLPDVIANTIGNLVAEGVAGGGKPRVSQDDIIVGRDAVDQYFGSSGRSFTGAGDGSLEQPVAGVGGGQVGRRGSDASEGEIVVVADPHQLDMISHMTNYQWGAFFGRTGNHYDEITATWALSLHEPIALPSFDGPITQMFKQQGLSLQTYSYGNADYPSLAAYMAAGGQTISTARNLSPYSAAERFNMAMAPLTDSTSGAILYGGTLALGGSEQTALAAHNLGVAIDDAGIGVHLTPRAGVRAPTNAMATELSLGGAGEIVVTAKPYSNPRNRPSYGAGQVEMVWENAQQNGRVFDPNTGELLTWDRSVSRAGQWDMGHLPGQEYRALHGRYMSEEITLKEFLQEYRNPNNYRPESPSSNRSRRYEAK</sequence>
<dbReference type="Pfam" id="PF14410">
    <property type="entry name" value="GH-E"/>
    <property type="match status" value="1"/>
</dbReference>
<dbReference type="InterPro" id="IPR006530">
    <property type="entry name" value="YD"/>
</dbReference>
<evidence type="ECO:0000256" key="2">
    <source>
        <dbReference type="SAM" id="MobiDB-lite"/>
    </source>
</evidence>
<dbReference type="SMART" id="SM00257">
    <property type="entry name" value="LysM"/>
    <property type="match status" value="1"/>
</dbReference>
<dbReference type="InterPro" id="IPR031325">
    <property type="entry name" value="RHS_repeat"/>
</dbReference>
<comment type="caution">
    <text evidence="4">The sequence shown here is derived from an EMBL/GenBank/DDBJ whole genome shotgun (WGS) entry which is preliminary data.</text>
</comment>
<dbReference type="InterPro" id="IPR018392">
    <property type="entry name" value="LysM"/>
</dbReference>
<dbReference type="Pfam" id="PF05593">
    <property type="entry name" value="RHS_repeat"/>
    <property type="match status" value="4"/>
</dbReference>
<organism evidence="4 5">
    <name type="scientific">Novosphingobium beihaiensis</name>
    <dbReference type="NCBI Taxonomy" id="2930389"/>
    <lineage>
        <taxon>Bacteria</taxon>
        <taxon>Pseudomonadati</taxon>
        <taxon>Pseudomonadota</taxon>
        <taxon>Alphaproteobacteria</taxon>
        <taxon>Sphingomonadales</taxon>
        <taxon>Sphingomonadaceae</taxon>
        <taxon>Novosphingobium</taxon>
    </lineage>
</organism>
<dbReference type="NCBIfam" id="TIGR01643">
    <property type="entry name" value="YD_repeat_2x"/>
    <property type="match status" value="10"/>
</dbReference>
<reference evidence="4 5" key="1">
    <citation type="submission" date="2022-04" db="EMBL/GenBank/DDBJ databases">
        <title>Identification of a novel bacterium isolated from mangrove sediments.</title>
        <authorList>
            <person name="Pan X."/>
        </authorList>
    </citation>
    <scope>NUCLEOTIDE SEQUENCE [LARGE SCALE GENOMIC DNA]</scope>
    <source>
        <strain evidence="4 5">B2638</strain>
    </source>
</reference>
<gene>
    <name evidence="4" type="ORF">MTR66_09090</name>
</gene>
<dbReference type="Gene3D" id="2.180.10.10">
    <property type="entry name" value="RHS repeat-associated core"/>
    <property type="match status" value="7"/>
</dbReference>
<evidence type="ECO:0000256" key="1">
    <source>
        <dbReference type="ARBA" id="ARBA00022737"/>
    </source>
</evidence>
<dbReference type="PANTHER" id="PTHR32305">
    <property type="match status" value="1"/>
</dbReference>
<dbReference type="Gene3D" id="3.10.350.10">
    <property type="entry name" value="LysM domain"/>
    <property type="match status" value="1"/>
</dbReference>
<dbReference type="RefSeq" id="WP_243919965.1">
    <property type="nucleotide sequence ID" value="NZ_JALHLG010000009.1"/>
</dbReference>
<feature type="compositionally biased region" description="Low complexity" evidence="2">
    <location>
        <begin position="3294"/>
        <end position="3307"/>
    </location>
</feature>
<dbReference type="Pfam" id="PF01476">
    <property type="entry name" value="LysM"/>
    <property type="match status" value="1"/>
</dbReference>
<dbReference type="InterPro" id="IPR026835">
    <property type="entry name" value="YqcG_C"/>
</dbReference>
<feature type="domain" description="LysM" evidence="3">
    <location>
        <begin position="2673"/>
        <end position="2720"/>
    </location>
</feature>
<name>A0ABT0BPQ3_9SPHN</name>
<keyword evidence="1" id="KW-0677">Repeat</keyword>
<dbReference type="PROSITE" id="PS51782">
    <property type="entry name" value="LYSM"/>
    <property type="match status" value="1"/>
</dbReference>